<gene>
    <name evidence="1" type="ORF">V2W30_40045</name>
</gene>
<organism evidence="1 2">
    <name type="scientific">Streptomyces citrinus</name>
    <dbReference type="NCBI Taxonomy" id="3118173"/>
    <lineage>
        <taxon>Bacteria</taxon>
        <taxon>Bacillati</taxon>
        <taxon>Actinomycetota</taxon>
        <taxon>Actinomycetes</taxon>
        <taxon>Kitasatosporales</taxon>
        <taxon>Streptomycetaceae</taxon>
        <taxon>Streptomyces</taxon>
    </lineage>
</organism>
<keyword evidence="2" id="KW-1185">Reference proteome</keyword>
<accession>A0ACD5AQA3</accession>
<keyword evidence="1" id="KW-0614">Plasmid</keyword>
<evidence type="ECO:0000313" key="2">
    <source>
        <dbReference type="Proteomes" id="UP001432251"/>
    </source>
</evidence>
<geneLocation type="plasmid" evidence="1 2">
    <name>p1</name>
</geneLocation>
<dbReference type="Proteomes" id="UP001432251">
    <property type="component" value="Plasmid p1"/>
</dbReference>
<evidence type="ECO:0000313" key="1">
    <source>
        <dbReference type="EMBL" id="WWQ69377.1"/>
    </source>
</evidence>
<protein>
    <submittedName>
        <fullName evidence="1">Uncharacterized protein</fullName>
    </submittedName>
</protein>
<reference evidence="1" key="1">
    <citation type="journal article" date="2025" name="Int. J. Syst. Evol. Microbiol.">
        <title>Streptomyces citrinus sp. nov., with yellow diffusible pigment.</title>
        <authorList>
            <person name="He Y."/>
            <person name="Yang E."/>
            <person name="Xu J."/>
            <person name="Sun Y."/>
            <person name="Sun L."/>
        </authorList>
    </citation>
    <scope>NUCLEOTIDE SEQUENCE</scope>
    <source>
        <strain evidence="1">Q6</strain>
    </source>
</reference>
<sequence length="199" mass="22012">MEWGTVVSVAVGGLIGLSGDTIGRIGARRQAQRARQESLEDAEADRRRAIEDESRAAKADRERSAVENILGAYLAHPVMLLNQQPADTARSATEICAVLGFEQSFLLDKELRLRIAEICYLVDMALSDTVPGYSLPEVAFLSRSETRMLMGAWSRGEALPDSIEGWRQIRQLRPDIEAQWQGKLRDAGSSIEVPPLSIY</sequence>
<name>A0ACD5AQA3_9ACTN</name>
<proteinExistence type="predicted"/>
<dbReference type="EMBL" id="CP146023">
    <property type="protein sequence ID" value="WWQ69377.1"/>
    <property type="molecule type" value="Genomic_DNA"/>
</dbReference>